<sequence length="313" mass="34652">MSTIRVNHRFLGLQRYLGLTDILRVLIKRSDPSLSLIQAVSSDTAHCDLLALNDAVMPHDVTTAGIANNIEVTSSTSVTGVSFKTLVEIKPTPSDTFHCNDKEKNITFLLCFYFYNLEQSTCVGDGAHLSVFFGNNPTLTADTSITIANTKNPIKNTTKVEPEFTVVFPSKVISCMKNVIVEVKQITGNGKKNLTFHWEIIYGNFILIINKIQRYSPELSKLVAANHERILSFPSHMLTKPISIIVTGCNFIGKCKKSRNCHLQPINDIAFLEVLLSGVSDSTPPSIPIRLRATPQFTRCNATETIVPDEVQV</sequence>
<dbReference type="AlphaFoldDB" id="A0A1I7WD04"/>
<organism evidence="1 2">
    <name type="scientific">Heterorhabditis bacteriophora</name>
    <name type="common">Entomopathogenic nematode worm</name>
    <dbReference type="NCBI Taxonomy" id="37862"/>
    <lineage>
        <taxon>Eukaryota</taxon>
        <taxon>Metazoa</taxon>
        <taxon>Ecdysozoa</taxon>
        <taxon>Nematoda</taxon>
        <taxon>Chromadorea</taxon>
        <taxon>Rhabditida</taxon>
        <taxon>Rhabditina</taxon>
        <taxon>Rhabditomorpha</taxon>
        <taxon>Strongyloidea</taxon>
        <taxon>Heterorhabditidae</taxon>
        <taxon>Heterorhabditis</taxon>
    </lineage>
</organism>
<evidence type="ECO:0000313" key="1">
    <source>
        <dbReference type="Proteomes" id="UP000095283"/>
    </source>
</evidence>
<name>A0A1I7WD04_HETBA</name>
<dbReference type="Proteomes" id="UP000095283">
    <property type="component" value="Unplaced"/>
</dbReference>
<reference evidence="2" key="1">
    <citation type="submission" date="2016-11" db="UniProtKB">
        <authorList>
            <consortium name="WormBaseParasite"/>
        </authorList>
    </citation>
    <scope>IDENTIFICATION</scope>
</reference>
<proteinExistence type="predicted"/>
<evidence type="ECO:0000313" key="2">
    <source>
        <dbReference type="WBParaSite" id="Hba_02627"/>
    </source>
</evidence>
<keyword evidence="1" id="KW-1185">Reference proteome</keyword>
<accession>A0A1I7WD04</accession>
<dbReference type="WBParaSite" id="Hba_02627">
    <property type="protein sequence ID" value="Hba_02627"/>
    <property type="gene ID" value="Hba_02627"/>
</dbReference>
<protein>
    <submittedName>
        <fullName evidence="2">Tectonic-3</fullName>
    </submittedName>
</protein>